<dbReference type="Pfam" id="PF12796">
    <property type="entry name" value="Ank_2"/>
    <property type="match status" value="1"/>
</dbReference>
<dbReference type="PANTHER" id="PTHR22884">
    <property type="entry name" value="SET DOMAIN PROTEINS"/>
    <property type="match status" value="1"/>
</dbReference>
<dbReference type="InterPro" id="IPR002110">
    <property type="entry name" value="Ankyrin_rpt"/>
</dbReference>
<dbReference type="InterPro" id="IPR046341">
    <property type="entry name" value="SET_dom_sf"/>
</dbReference>
<gene>
    <name evidence="9" type="ORF">NCTC11401_01408</name>
    <name evidence="8" type="ORF">SAMN05421777_10110</name>
</gene>
<evidence type="ECO:0000256" key="6">
    <source>
        <dbReference type="PROSITE-ProRule" id="PRU00023"/>
    </source>
</evidence>
<comment type="subcellular location">
    <subcellularLocation>
        <location evidence="1">Chromosome</location>
    </subcellularLocation>
</comment>
<protein>
    <submittedName>
        <fullName evidence="8">Ankyrin repeat-containing protein</fullName>
    </submittedName>
    <submittedName>
        <fullName evidence="9">SET domain</fullName>
    </submittedName>
</protein>
<keyword evidence="10" id="KW-1185">Reference proteome</keyword>
<name>A0A377GJ54_9GAMM</name>
<sequence>MPKKLKVTILRDKKQREETSFQVKFKSTKVHQNSFFPKNSKLDGSHLRKLKKLIKSIGIEHMEAENYLSSSLDQPELVKVMPVNLLKEFGGQGLYAYVDIPAGTCLGEYTGELYPTTTLFKKYVKQTSGADWSYAMTLGHKVIDGKDKGNFTRYINFSDTQANVEFREDIVNGIKCVKVITTKDIPKGKQVLVDYNCYDERASKEYFFLSPEDNWQSAQEVLASNSRVYRLCVMHAALTLLNLKENDSLYVTKIGEVILSGKQLSLDQKKVIQDDINLPFLKTNSKGEVLDFNHADSFTALMLASYLGQVENVKWLLTNHANIDQQQNISGNCALFFALAGYAASETKNQQRAYMDVLSILIDSQANILVHDREDRTFLHKAIETLSLSDFKVLMSHISVQKQFNSEEVLSYIDKNNQDIFLYCLANKDFDKASVLLGFCSDFFSSDYFNYGSKHDEKIGKGILINIINEFDRDEKGALLKLLTNPKLKLDSDFLSSLGLSNDGDLSFSQ</sequence>
<dbReference type="Proteomes" id="UP000254374">
    <property type="component" value="Unassembled WGS sequence"/>
</dbReference>
<organism evidence="9 11">
    <name type="scientific">Fluoribacter gormanii</name>
    <dbReference type="NCBI Taxonomy" id="464"/>
    <lineage>
        <taxon>Bacteria</taxon>
        <taxon>Pseudomonadati</taxon>
        <taxon>Pseudomonadota</taxon>
        <taxon>Gammaproteobacteria</taxon>
        <taxon>Legionellales</taxon>
        <taxon>Legionellaceae</taxon>
        <taxon>Fluoribacter</taxon>
    </lineage>
</organism>
<keyword evidence="2" id="KW-0158">Chromosome</keyword>
<evidence type="ECO:0000256" key="4">
    <source>
        <dbReference type="ARBA" id="ARBA00022679"/>
    </source>
</evidence>
<dbReference type="STRING" id="464.Lgor_1550"/>
<evidence type="ECO:0000256" key="5">
    <source>
        <dbReference type="ARBA" id="ARBA00022691"/>
    </source>
</evidence>
<dbReference type="Gene3D" id="2.170.270.10">
    <property type="entry name" value="SET domain"/>
    <property type="match status" value="1"/>
</dbReference>
<keyword evidence="6" id="KW-0040">ANK repeat</keyword>
<dbReference type="NCBIfam" id="NF043024">
    <property type="entry name" value="T4SS_AnkI"/>
    <property type="match status" value="1"/>
</dbReference>
<dbReference type="InterPro" id="IPR001214">
    <property type="entry name" value="SET_dom"/>
</dbReference>
<reference evidence="8 10" key="1">
    <citation type="submission" date="2017-01" db="EMBL/GenBank/DDBJ databases">
        <authorList>
            <person name="Varghese N."/>
            <person name="Submissions S."/>
        </authorList>
    </citation>
    <scope>NUCLEOTIDE SEQUENCE [LARGE SCALE GENOMIC DNA]</scope>
    <source>
        <strain evidence="8 10">ATCC 33342</strain>
    </source>
</reference>
<dbReference type="SUPFAM" id="SSF48403">
    <property type="entry name" value="Ankyrin repeat"/>
    <property type="match status" value="1"/>
</dbReference>
<dbReference type="Proteomes" id="UP000186808">
    <property type="component" value="Unassembled WGS sequence"/>
</dbReference>
<dbReference type="GO" id="GO:0005694">
    <property type="term" value="C:chromosome"/>
    <property type="evidence" value="ECO:0007669"/>
    <property type="project" value="UniProtKB-SubCell"/>
</dbReference>
<dbReference type="PROSITE" id="PS50280">
    <property type="entry name" value="SET"/>
    <property type="match status" value="1"/>
</dbReference>
<dbReference type="Pfam" id="PF00856">
    <property type="entry name" value="SET"/>
    <property type="match status" value="1"/>
</dbReference>
<reference evidence="9 11" key="2">
    <citation type="submission" date="2018-06" db="EMBL/GenBank/DDBJ databases">
        <authorList>
            <consortium name="Pathogen Informatics"/>
            <person name="Doyle S."/>
        </authorList>
    </citation>
    <scope>NUCLEOTIDE SEQUENCE [LARGE SCALE GENOMIC DNA]</scope>
    <source>
        <strain evidence="9 11">NCTC11401</strain>
    </source>
</reference>
<dbReference type="InterPro" id="IPR036770">
    <property type="entry name" value="Ankyrin_rpt-contain_sf"/>
</dbReference>
<evidence type="ECO:0000313" key="10">
    <source>
        <dbReference type="Proteomes" id="UP000186808"/>
    </source>
</evidence>
<keyword evidence="3" id="KW-0489">Methyltransferase</keyword>
<keyword evidence="5" id="KW-0949">S-adenosyl-L-methionine</keyword>
<dbReference type="EMBL" id="FTNL01000001">
    <property type="protein sequence ID" value="SIQ42816.1"/>
    <property type="molecule type" value="Genomic_DNA"/>
</dbReference>
<dbReference type="AlphaFoldDB" id="A0A377GJ54"/>
<dbReference type="OrthoDB" id="5653514at2"/>
<evidence type="ECO:0000256" key="1">
    <source>
        <dbReference type="ARBA" id="ARBA00004286"/>
    </source>
</evidence>
<dbReference type="GO" id="GO:0032259">
    <property type="term" value="P:methylation"/>
    <property type="evidence" value="ECO:0007669"/>
    <property type="project" value="UniProtKB-KW"/>
</dbReference>
<evidence type="ECO:0000256" key="3">
    <source>
        <dbReference type="ARBA" id="ARBA00022603"/>
    </source>
</evidence>
<dbReference type="PROSITE" id="PS50088">
    <property type="entry name" value="ANK_REPEAT"/>
    <property type="match status" value="1"/>
</dbReference>
<dbReference type="InterPro" id="IPR050777">
    <property type="entry name" value="SET2_Histone-Lys_MeTrsfase"/>
</dbReference>
<accession>A0A377GJ54</accession>
<evidence type="ECO:0000313" key="11">
    <source>
        <dbReference type="Proteomes" id="UP000254374"/>
    </source>
</evidence>
<dbReference type="EMBL" id="UGGV01000001">
    <property type="protein sequence ID" value="STO24593.1"/>
    <property type="molecule type" value="Genomic_DNA"/>
</dbReference>
<dbReference type="SUPFAM" id="SSF82199">
    <property type="entry name" value="SET domain"/>
    <property type="match status" value="1"/>
</dbReference>
<dbReference type="GO" id="GO:0008168">
    <property type="term" value="F:methyltransferase activity"/>
    <property type="evidence" value="ECO:0007669"/>
    <property type="project" value="UniProtKB-KW"/>
</dbReference>
<feature type="domain" description="SET" evidence="7">
    <location>
        <begin position="73"/>
        <end position="196"/>
    </location>
</feature>
<evidence type="ECO:0000313" key="9">
    <source>
        <dbReference type="EMBL" id="STO24593.1"/>
    </source>
</evidence>
<dbReference type="Gene3D" id="1.25.40.20">
    <property type="entry name" value="Ankyrin repeat-containing domain"/>
    <property type="match status" value="1"/>
</dbReference>
<dbReference type="RefSeq" id="WP_058468031.1">
    <property type="nucleotide sequence ID" value="NZ_CAAAIX010000007.1"/>
</dbReference>
<evidence type="ECO:0000259" key="7">
    <source>
        <dbReference type="PROSITE" id="PS50280"/>
    </source>
</evidence>
<evidence type="ECO:0000313" key="8">
    <source>
        <dbReference type="EMBL" id="SIQ42816.1"/>
    </source>
</evidence>
<evidence type="ECO:0000256" key="2">
    <source>
        <dbReference type="ARBA" id="ARBA00022454"/>
    </source>
</evidence>
<dbReference type="SMART" id="SM00317">
    <property type="entry name" value="SET"/>
    <property type="match status" value="1"/>
</dbReference>
<feature type="repeat" description="ANK" evidence="6">
    <location>
        <begin position="296"/>
        <end position="328"/>
    </location>
</feature>
<proteinExistence type="predicted"/>
<keyword evidence="4" id="KW-0808">Transferase</keyword>